<feature type="compositionally biased region" description="Basic residues" evidence="1">
    <location>
        <begin position="509"/>
        <end position="519"/>
    </location>
</feature>
<feature type="compositionally biased region" description="Basic and acidic residues" evidence="1">
    <location>
        <begin position="520"/>
        <end position="529"/>
    </location>
</feature>
<dbReference type="STRING" id="1160509.A0A3N4I1B4"/>
<feature type="compositionally biased region" description="Basic and acidic residues" evidence="1">
    <location>
        <begin position="484"/>
        <end position="498"/>
    </location>
</feature>
<evidence type="ECO:0000313" key="2">
    <source>
        <dbReference type="EMBL" id="RPA79166.1"/>
    </source>
</evidence>
<feature type="compositionally biased region" description="Pro residues" evidence="1">
    <location>
        <begin position="649"/>
        <end position="662"/>
    </location>
</feature>
<dbReference type="EMBL" id="ML119702">
    <property type="protein sequence ID" value="RPA79166.1"/>
    <property type="molecule type" value="Genomic_DNA"/>
</dbReference>
<sequence length="728" mass="81709">MAPVYAEEDLIKTVISTDPGREDYPQYALTNCSVRNRVDYKLTDVLNVNEFPLGLIIEGDMHPNDQTGTQCLTPYARAALKKDKRLTVLLKEVFTYAVETDPAAHTIKIWVLGKRGWFWIQQASGEYDEMLRICLMKAMVYDVFERLFVNSTKREFDSSKRTMSLAQWMRETVRCFPEFMALLEEEGGATFDAFVTVHAKWLWSKVLDAKDTSGSLLYIQRGEDMPLAQFFFEMDPWSHADAVKEIRDRDVRMVEAEKMEKGELQKVWYFNRQEVARKAKTMVDAFRTEMMKRQAVKDVALLNTASLTAETLQEFVADNWEWVDKRASKFVVYALSSEAVQYFSTDAVWRDSPLYRDLRCMQGREYPDGYFSLYLIPKTGAEPTLNPEIKAELQERNRLILMDCLGPGYESNADELFADSIMTGEDLAQFKHLTNRGITRKSGSYETFTACPSDVHSRIDTEGALDLLETPPPRKKKSQKVHLKKEPESASRKDKVFIKGESPAEVPMVKKRFPGLKKRVPAEGHESTKPVKQKSKTPKPAVQQKAQGTTSAPPKRGRPAGVGKDEHRRIKRKTEPTSFSDAEMMGYESEGPMIPSSEKTSAPPTSTDQSLQEYTPMTDDASYRKSKSKKGPAPPLPIKPPKLTSPQQPATPPRTPNRPPSPTQDTHPSCTPPGALPSPPPPSPPTPNPTTSPVPTSTPRSSAASSQPSRETLTTSTTPSSRACASLA</sequence>
<dbReference type="Proteomes" id="UP000275078">
    <property type="component" value="Unassembled WGS sequence"/>
</dbReference>
<feature type="region of interest" description="Disordered" evidence="1">
    <location>
        <begin position="464"/>
        <end position="728"/>
    </location>
</feature>
<feature type="compositionally biased region" description="Basic residues" evidence="1">
    <location>
        <begin position="473"/>
        <end position="483"/>
    </location>
</feature>
<evidence type="ECO:0000256" key="1">
    <source>
        <dbReference type="SAM" id="MobiDB-lite"/>
    </source>
</evidence>
<dbReference type="AlphaFoldDB" id="A0A3N4I1B4"/>
<gene>
    <name evidence="2" type="ORF">BJ508DRAFT_144510</name>
</gene>
<protein>
    <submittedName>
        <fullName evidence="2">Uncharacterized protein</fullName>
    </submittedName>
</protein>
<accession>A0A3N4I1B4</accession>
<feature type="compositionally biased region" description="Low complexity" evidence="1">
    <location>
        <begin position="693"/>
        <end position="709"/>
    </location>
</feature>
<organism evidence="2 3">
    <name type="scientific">Ascobolus immersus RN42</name>
    <dbReference type="NCBI Taxonomy" id="1160509"/>
    <lineage>
        <taxon>Eukaryota</taxon>
        <taxon>Fungi</taxon>
        <taxon>Dikarya</taxon>
        <taxon>Ascomycota</taxon>
        <taxon>Pezizomycotina</taxon>
        <taxon>Pezizomycetes</taxon>
        <taxon>Pezizales</taxon>
        <taxon>Ascobolaceae</taxon>
        <taxon>Ascobolus</taxon>
    </lineage>
</organism>
<proteinExistence type="predicted"/>
<dbReference type="PANTHER" id="PTHR24216">
    <property type="entry name" value="PAXILLIN-RELATED"/>
    <property type="match status" value="1"/>
</dbReference>
<keyword evidence="3" id="KW-1185">Reference proteome</keyword>
<feature type="compositionally biased region" description="Polar residues" evidence="1">
    <location>
        <begin position="710"/>
        <end position="728"/>
    </location>
</feature>
<dbReference type="PANTHER" id="PTHR24216:SF8">
    <property type="entry name" value="PAXILLIN, ISOFORM F"/>
    <property type="match status" value="1"/>
</dbReference>
<feature type="compositionally biased region" description="Pro residues" evidence="1">
    <location>
        <begin position="670"/>
        <end position="692"/>
    </location>
</feature>
<evidence type="ECO:0000313" key="3">
    <source>
        <dbReference type="Proteomes" id="UP000275078"/>
    </source>
</evidence>
<reference evidence="2 3" key="1">
    <citation type="journal article" date="2018" name="Nat. Ecol. Evol.">
        <title>Pezizomycetes genomes reveal the molecular basis of ectomycorrhizal truffle lifestyle.</title>
        <authorList>
            <person name="Murat C."/>
            <person name="Payen T."/>
            <person name="Noel B."/>
            <person name="Kuo A."/>
            <person name="Morin E."/>
            <person name="Chen J."/>
            <person name="Kohler A."/>
            <person name="Krizsan K."/>
            <person name="Balestrini R."/>
            <person name="Da Silva C."/>
            <person name="Montanini B."/>
            <person name="Hainaut M."/>
            <person name="Levati E."/>
            <person name="Barry K.W."/>
            <person name="Belfiori B."/>
            <person name="Cichocki N."/>
            <person name="Clum A."/>
            <person name="Dockter R.B."/>
            <person name="Fauchery L."/>
            <person name="Guy J."/>
            <person name="Iotti M."/>
            <person name="Le Tacon F."/>
            <person name="Lindquist E.A."/>
            <person name="Lipzen A."/>
            <person name="Malagnac F."/>
            <person name="Mello A."/>
            <person name="Molinier V."/>
            <person name="Miyauchi S."/>
            <person name="Poulain J."/>
            <person name="Riccioni C."/>
            <person name="Rubini A."/>
            <person name="Sitrit Y."/>
            <person name="Splivallo R."/>
            <person name="Traeger S."/>
            <person name="Wang M."/>
            <person name="Zifcakova L."/>
            <person name="Wipf D."/>
            <person name="Zambonelli A."/>
            <person name="Paolocci F."/>
            <person name="Nowrousian M."/>
            <person name="Ottonello S."/>
            <person name="Baldrian P."/>
            <person name="Spatafora J.W."/>
            <person name="Henrissat B."/>
            <person name="Nagy L.G."/>
            <person name="Aury J.M."/>
            <person name="Wincker P."/>
            <person name="Grigoriev I.V."/>
            <person name="Bonfante P."/>
            <person name="Martin F.M."/>
        </authorList>
    </citation>
    <scope>NUCLEOTIDE SEQUENCE [LARGE SCALE GENOMIC DNA]</scope>
    <source>
        <strain evidence="2 3">RN42</strain>
    </source>
</reference>
<name>A0A3N4I1B4_ASCIM</name>
<feature type="compositionally biased region" description="Polar residues" evidence="1">
    <location>
        <begin position="597"/>
        <end position="615"/>
    </location>
</feature>